<evidence type="ECO:0008006" key="4">
    <source>
        <dbReference type="Google" id="ProtNLM"/>
    </source>
</evidence>
<sequence length="184" mass="21001">MTDEPKSYADKVAERNKRQEQINNLSPYLKTEDIDNPWGFLSFFFAAPPPDPATNQNLPIPLPRQSIPWMCKVLWDSGVRIHPELATVHKVPLQPGMGWQDPGMWLSTEDYQKWCEKSGAELPGDVGPTEEQYAEAMALLEQVDPALANLIREASPAQREFLRKKQDPKRIAKLLEAMMKEDEE</sequence>
<evidence type="ECO:0000313" key="2">
    <source>
        <dbReference type="EMBL" id="MBS4103276.1"/>
    </source>
</evidence>
<name>A0ABS5NG49_TSUPA</name>
<gene>
    <name evidence="2" type="ORF">KFZ73_18775</name>
</gene>
<proteinExistence type="predicted"/>
<organism evidence="2 3">
    <name type="scientific">Tsukamurella paurometabola</name>
    <name type="common">Corynebacterium paurometabolum</name>
    <dbReference type="NCBI Taxonomy" id="2061"/>
    <lineage>
        <taxon>Bacteria</taxon>
        <taxon>Bacillati</taxon>
        <taxon>Actinomycetota</taxon>
        <taxon>Actinomycetes</taxon>
        <taxon>Mycobacteriales</taxon>
        <taxon>Tsukamurellaceae</taxon>
        <taxon>Tsukamurella</taxon>
    </lineage>
</organism>
<evidence type="ECO:0000313" key="3">
    <source>
        <dbReference type="Proteomes" id="UP000676853"/>
    </source>
</evidence>
<reference evidence="2 3" key="1">
    <citation type="submission" date="2021-04" db="EMBL/GenBank/DDBJ databases">
        <title>Whole genome sequence analysis of a thiophenic sulfur metabolizing bacteria.</title>
        <authorList>
            <person name="Akhtar N."/>
            <person name="Akram J."/>
            <person name="Aslam A."/>
        </authorList>
    </citation>
    <scope>NUCLEOTIDE SEQUENCE [LARGE SCALE GENOMIC DNA]</scope>
    <source>
        <strain evidence="2 3">3OW</strain>
    </source>
</reference>
<keyword evidence="3" id="KW-1185">Reference proteome</keyword>
<feature type="compositionally biased region" description="Basic and acidic residues" evidence="1">
    <location>
        <begin position="1"/>
        <end position="20"/>
    </location>
</feature>
<evidence type="ECO:0000256" key="1">
    <source>
        <dbReference type="SAM" id="MobiDB-lite"/>
    </source>
</evidence>
<comment type="caution">
    <text evidence="2">The sequence shown here is derived from an EMBL/GenBank/DDBJ whole genome shotgun (WGS) entry which is preliminary data.</text>
</comment>
<protein>
    <recommendedName>
        <fullName evidence="4">Minor tail protein</fullName>
    </recommendedName>
</protein>
<dbReference type="Proteomes" id="UP000676853">
    <property type="component" value="Unassembled WGS sequence"/>
</dbReference>
<feature type="region of interest" description="Disordered" evidence="1">
    <location>
        <begin position="1"/>
        <end position="24"/>
    </location>
</feature>
<dbReference type="EMBL" id="JAGXOE010000057">
    <property type="protein sequence ID" value="MBS4103276.1"/>
    <property type="molecule type" value="Genomic_DNA"/>
</dbReference>
<accession>A0ABS5NG49</accession>